<gene>
    <name evidence="2" type="ORF">SDC9_177872</name>
</gene>
<name>A0A645GU63_9ZZZZ</name>
<keyword evidence="1" id="KW-1133">Transmembrane helix</keyword>
<dbReference type="EMBL" id="VSSQ01081501">
    <property type="protein sequence ID" value="MPN30401.1"/>
    <property type="molecule type" value="Genomic_DNA"/>
</dbReference>
<evidence type="ECO:0000256" key="1">
    <source>
        <dbReference type="SAM" id="Phobius"/>
    </source>
</evidence>
<feature type="transmembrane region" description="Helical" evidence="1">
    <location>
        <begin position="16"/>
        <end position="36"/>
    </location>
</feature>
<keyword evidence="1" id="KW-0812">Transmembrane</keyword>
<keyword evidence="1" id="KW-0472">Membrane</keyword>
<sequence>MMKDIVITSKRIKKETLILLFCFITAFLINVATIIIYKTPWIEVVTQIGYVIVITIVLYVIVALLRILSWWLLKLFEIIKNRKKRLENS</sequence>
<protein>
    <submittedName>
        <fullName evidence="2">Uncharacterized protein</fullName>
    </submittedName>
</protein>
<reference evidence="2" key="1">
    <citation type="submission" date="2019-08" db="EMBL/GenBank/DDBJ databases">
        <authorList>
            <person name="Kucharzyk K."/>
            <person name="Murdoch R.W."/>
            <person name="Higgins S."/>
            <person name="Loffler F."/>
        </authorList>
    </citation>
    <scope>NUCLEOTIDE SEQUENCE</scope>
</reference>
<proteinExistence type="predicted"/>
<accession>A0A645GU63</accession>
<organism evidence="2">
    <name type="scientific">bioreactor metagenome</name>
    <dbReference type="NCBI Taxonomy" id="1076179"/>
    <lineage>
        <taxon>unclassified sequences</taxon>
        <taxon>metagenomes</taxon>
        <taxon>ecological metagenomes</taxon>
    </lineage>
</organism>
<dbReference type="AlphaFoldDB" id="A0A645GU63"/>
<feature type="transmembrane region" description="Helical" evidence="1">
    <location>
        <begin position="48"/>
        <end position="73"/>
    </location>
</feature>
<evidence type="ECO:0000313" key="2">
    <source>
        <dbReference type="EMBL" id="MPN30401.1"/>
    </source>
</evidence>
<comment type="caution">
    <text evidence="2">The sequence shown here is derived from an EMBL/GenBank/DDBJ whole genome shotgun (WGS) entry which is preliminary data.</text>
</comment>